<feature type="transmembrane region" description="Helical" evidence="9">
    <location>
        <begin position="114"/>
        <end position="135"/>
    </location>
</feature>
<dbReference type="GO" id="GO:0005886">
    <property type="term" value="C:plasma membrane"/>
    <property type="evidence" value="ECO:0007669"/>
    <property type="project" value="UniProtKB-SubCell"/>
</dbReference>
<dbReference type="Pfam" id="PF03591">
    <property type="entry name" value="AzlC"/>
    <property type="match status" value="1"/>
</dbReference>
<dbReference type="OrthoDB" id="3181706at2"/>
<evidence type="ECO:0000256" key="8">
    <source>
        <dbReference type="SAM" id="MobiDB-lite"/>
    </source>
</evidence>
<keyword evidence="6 9" id="KW-1133">Transmembrane helix</keyword>
<sequence>MTFHDSGTPAAQQPPASPSPDTGSRTRAGTARTVDPDTTRTARTHTARTRVLGAAFPRTLPVLTGYIFLGITYGLLMVSNGFPVWLPVLTAGLIYTGSLEFLMVQILTSAFNPLSAFVTALMVGSRHIFYGIAMLGRYRDTGRRKPYLIFATTDETFAVNYSADIPAGVDAARFYTAVSALDQAYWMAGSLLGAMFGSLLTVNTTGLDFVMTTMFMAILLNQWLADSAVARRAGIYGFLRSHISEIVGVLCSLACLLVFGPDQFIVPSLALILVVLTVFRRRIAPTLPSDAVAVGDGTKDGSEDGEDGSEDDGKEMTR</sequence>
<proteinExistence type="inferred from homology"/>
<feature type="region of interest" description="Disordered" evidence="8">
    <location>
        <begin position="292"/>
        <end position="318"/>
    </location>
</feature>
<feature type="region of interest" description="Disordered" evidence="8">
    <location>
        <begin position="1"/>
        <end position="44"/>
    </location>
</feature>
<keyword evidence="4" id="KW-1003">Cell membrane</keyword>
<keyword evidence="11" id="KW-1185">Reference proteome</keyword>
<evidence type="ECO:0000256" key="6">
    <source>
        <dbReference type="ARBA" id="ARBA00022989"/>
    </source>
</evidence>
<dbReference type="RefSeq" id="WP_094661318.1">
    <property type="nucleotide sequence ID" value="NZ_MWWR01000017.1"/>
</dbReference>
<evidence type="ECO:0000313" key="10">
    <source>
        <dbReference type="EMBL" id="OZG50496.1"/>
    </source>
</evidence>
<dbReference type="PANTHER" id="PTHR34979">
    <property type="entry name" value="INNER MEMBRANE PROTEIN YGAZ"/>
    <property type="match status" value="1"/>
</dbReference>
<feature type="transmembrane region" description="Helical" evidence="9">
    <location>
        <begin position="265"/>
        <end position="283"/>
    </location>
</feature>
<reference evidence="10 11" key="1">
    <citation type="journal article" date="2017" name="BMC Genomics">
        <title>Comparative genomic and phylogenomic analyses of the Bifidobacteriaceae family.</title>
        <authorList>
            <person name="Lugli G.A."/>
            <person name="Milani C."/>
            <person name="Turroni F."/>
            <person name="Duranti S."/>
            <person name="Mancabelli L."/>
            <person name="Mangifesta M."/>
            <person name="Ferrario C."/>
            <person name="Modesto M."/>
            <person name="Mattarelli P."/>
            <person name="Jiri K."/>
            <person name="van Sinderen D."/>
            <person name="Ventura M."/>
        </authorList>
    </citation>
    <scope>NUCLEOTIDE SEQUENCE [LARGE SCALE GENOMIC DNA]</scope>
    <source>
        <strain evidence="10 11">DSM 24742</strain>
    </source>
</reference>
<accession>A0A261EV18</accession>
<evidence type="ECO:0000313" key="11">
    <source>
        <dbReference type="Proteomes" id="UP000216725"/>
    </source>
</evidence>
<feature type="transmembrane region" description="Helical" evidence="9">
    <location>
        <begin position="60"/>
        <end position="78"/>
    </location>
</feature>
<dbReference type="GO" id="GO:1903785">
    <property type="term" value="P:L-valine transmembrane transport"/>
    <property type="evidence" value="ECO:0007669"/>
    <property type="project" value="TreeGrafter"/>
</dbReference>
<evidence type="ECO:0000256" key="7">
    <source>
        <dbReference type="ARBA" id="ARBA00023136"/>
    </source>
</evidence>
<gene>
    <name evidence="10" type="ORF">PSRA_1526</name>
</gene>
<evidence type="ECO:0000256" key="9">
    <source>
        <dbReference type="SAM" id="Phobius"/>
    </source>
</evidence>
<protein>
    <submittedName>
        <fullName evidence="10">Azaleucine resistance protein AzlC</fullName>
    </submittedName>
</protein>
<feature type="transmembrane region" description="Helical" evidence="9">
    <location>
        <begin position="184"/>
        <end position="203"/>
    </location>
</feature>
<dbReference type="AlphaFoldDB" id="A0A261EV18"/>
<evidence type="ECO:0000256" key="4">
    <source>
        <dbReference type="ARBA" id="ARBA00022475"/>
    </source>
</evidence>
<keyword evidence="3" id="KW-0813">Transport</keyword>
<evidence type="ECO:0000256" key="2">
    <source>
        <dbReference type="ARBA" id="ARBA00010735"/>
    </source>
</evidence>
<evidence type="ECO:0000256" key="3">
    <source>
        <dbReference type="ARBA" id="ARBA00022448"/>
    </source>
</evidence>
<organism evidence="10 11">
    <name type="scientific">Pseudoscardovia radai</name>
    <dbReference type="NCBI Taxonomy" id="987066"/>
    <lineage>
        <taxon>Bacteria</taxon>
        <taxon>Bacillati</taxon>
        <taxon>Actinomycetota</taxon>
        <taxon>Actinomycetes</taxon>
        <taxon>Bifidobacteriales</taxon>
        <taxon>Bifidobacteriaceae</taxon>
        <taxon>Pseudoscardovia</taxon>
    </lineage>
</organism>
<dbReference type="EMBL" id="MWWR01000017">
    <property type="protein sequence ID" value="OZG50496.1"/>
    <property type="molecule type" value="Genomic_DNA"/>
</dbReference>
<name>A0A261EV18_9BIFI</name>
<feature type="compositionally biased region" description="Low complexity" evidence="8">
    <location>
        <begin position="9"/>
        <end position="33"/>
    </location>
</feature>
<comment type="caution">
    <text evidence="10">The sequence shown here is derived from an EMBL/GenBank/DDBJ whole genome shotgun (WGS) entry which is preliminary data.</text>
</comment>
<dbReference type="InterPro" id="IPR011606">
    <property type="entry name" value="Brnchd-chn_aa_trnsp_permease"/>
</dbReference>
<comment type="similarity">
    <text evidence="2">Belongs to the AzlC family.</text>
</comment>
<keyword evidence="7 9" id="KW-0472">Membrane</keyword>
<keyword evidence="5 9" id="KW-0812">Transmembrane</keyword>
<evidence type="ECO:0000256" key="5">
    <source>
        <dbReference type="ARBA" id="ARBA00022692"/>
    </source>
</evidence>
<comment type="subcellular location">
    <subcellularLocation>
        <location evidence="1">Cell membrane</location>
        <topology evidence="1">Multi-pass membrane protein</topology>
    </subcellularLocation>
</comment>
<evidence type="ECO:0000256" key="1">
    <source>
        <dbReference type="ARBA" id="ARBA00004651"/>
    </source>
</evidence>
<dbReference type="Proteomes" id="UP000216725">
    <property type="component" value="Unassembled WGS sequence"/>
</dbReference>
<feature type="transmembrane region" description="Helical" evidence="9">
    <location>
        <begin position="85"/>
        <end position="108"/>
    </location>
</feature>
<feature type="compositionally biased region" description="Acidic residues" evidence="8">
    <location>
        <begin position="303"/>
        <end position="318"/>
    </location>
</feature>
<dbReference type="PANTHER" id="PTHR34979:SF1">
    <property type="entry name" value="INNER MEMBRANE PROTEIN YGAZ"/>
    <property type="match status" value="1"/>
</dbReference>